<dbReference type="SUPFAM" id="SSF56024">
    <property type="entry name" value="Phospholipase D/nuclease"/>
    <property type="match status" value="2"/>
</dbReference>
<dbReference type="KEGG" id="dfa:DFA_02727"/>
<dbReference type="GeneID" id="14876817"/>
<dbReference type="Pfam" id="PF13091">
    <property type="entry name" value="PLDc_2"/>
    <property type="match status" value="1"/>
</dbReference>
<dbReference type="GO" id="GO:0016891">
    <property type="term" value="F:RNA endonuclease activity producing 5'-phosphomonoesters, hydrolytic mechanism"/>
    <property type="evidence" value="ECO:0007669"/>
    <property type="project" value="TreeGrafter"/>
</dbReference>
<dbReference type="OrthoDB" id="5205528at2759"/>
<proteinExistence type="inferred from homology"/>
<dbReference type="RefSeq" id="XP_004362335.1">
    <property type="nucleotide sequence ID" value="XM_004362278.1"/>
</dbReference>
<sequence>MNKVIIFLLTIIATICVAQDASGDFQNLTYVAKVKPVTDSGSMSITTYFSPDTSIQTETNLIQNAQESIDIAIPGFDSWNYCTDTYEGVYGCTVANQRSQETFPIFQALLNAIHRGVAVRIISNNFYSVNETLTSGYIDPLSFLALTGAQVRYFTTLTFLHSKYMNVDGKQTSISSINFSQTSFMKNREAGVIVQGSSAISDFTTSVFELDWDLAIDWPTISYSASDMSIITDKTPVTVNIPQPTSFPGSYVTKATTTTGNVDAEVFTSPDNAWTTVSDDISSSKSLKVYIYQITDQDWCDFVGNYTGELTILVSSKIYSHADYESAYLCYSHLYGKGITIRKTASNMYTYSHQKYWILDDNRVYVSTGNWGDTDYPTGSNVFPAYNQSPQLWRKTNRDFTIKMQNSDIVDIYSTLFEEDYSRGYDWYP</sequence>
<dbReference type="Gene3D" id="3.30.870.10">
    <property type="entry name" value="Endonuclease Chain A"/>
    <property type="match status" value="2"/>
</dbReference>
<dbReference type="GO" id="GO:0050829">
    <property type="term" value="P:defense response to Gram-negative bacterium"/>
    <property type="evidence" value="ECO:0007669"/>
    <property type="project" value="EnsemblProtists"/>
</dbReference>
<evidence type="ECO:0000259" key="4">
    <source>
        <dbReference type="PROSITE" id="PS50035"/>
    </source>
</evidence>
<dbReference type="AlphaFoldDB" id="F4PHZ7"/>
<accession>F4PHZ7</accession>
<gene>
    <name evidence="5" type="ORF">DFA_02727</name>
</gene>
<dbReference type="PANTHER" id="PTHR43856:SF2">
    <property type="entry name" value="PHOSPHOLIPASE D"/>
    <property type="match status" value="1"/>
</dbReference>
<evidence type="ECO:0000256" key="2">
    <source>
        <dbReference type="ARBA" id="ARBA00040549"/>
    </source>
</evidence>
<feature type="chain" id="PRO_5003313153" description="Mitochondrial cardiolipin hydrolase" evidence="3">
    <location>
        <begin position="19"/>
        <end position="429"/>
    </location>
</feature>
<dbReference type="GO" id="GO:0005739">
    <property type="term" value="C:mitochondrion"/>
    <property type="evidence" value="ECO:0007669"/>
    <property type="project" value="TreeGrafter"/>
</dbReference>
<dbReference type="InterPro" id="IPR025202">
    <property type="entry name" value="PLD-like_dom"/>
</dbReference>
<keyword evidence="6" id="KW-1185">Reference proteome</keyword>
<name>F4PHZ7_CACFS</name>
<keyword evidence="3" id="KW-0732">Signal</keyword>
<dbReference type="InterPro" id="IPR051406">
    <property type="entry name" value="PLD_domain"/>
</dbReference>
<dbReference type="PROSITE" id="PS50035">
    <property type="entry name" value="PLD"/>
    <property type="match status" value="2"/>
</dbReference>
<evidence type="ECO:0000256" key="1">
    <source>
        <dbReference type="ARBA" id="ARBA00038012"/>
    </source>
</evidence>
<protein>
    <recommendedName>
        <fullName evidence="2">Mitochondrial cardiolipin hydrolase</fullName>
    </recommendedName>
</protein>
<evidence type="ECO:0000313" key="6">
    <source>
        <dbReference type="Proteomes" id="UP000007797"/>
    </source>
</evidence>
<dbReference type="GO" id="GO:0019835">
    <property type="term" value="P:cytolysis"/>
    <property type="evidence" value="ECO:0007669"/>
    <property type="project" value="EnsemblProtists"/>
</dbReference>
<evidence type="ECO:0000256" key="3">
    <source>
        <dbReference type="SAM" id="SignalP"/>
    </source>
</evidence>
<dbReference type="EMBL" id="GL883006">
    <property type="protein sequence ID" value="EGG24484.1"/>
    <property type="molecule type" value="Genomic_DNA"/>
</dbReference>
<organism evidence="5 6">
    <name type="scientific">Cavenderia fasciculata</name>
    <name type="common">Slime mold</name>
    <name type="synonym">Dictyostelium fasciculatum</name>
    <dbReference type="NCBI Taxonomy" id="261658"/>
    <lineage>
        <taxon>Eukaryota</taxon>
        <taxon>Amoebozoa</taxon>
        <taxon>Evosea</taxon>
        <taxon>Eumycetozoa</taxon>
        <taxon>Dictyostelia</taxon>
        <taxon>Acytosteliales</taxon>
        <taxon>Cavenderiaceae</taxon>
        <taxon>Cavenderia</taxon>
    </lineage>
</organism>
<evidence type="ECO:0000313" key="5">
    <source>
        <dbReference type="EMBL" id="EGG24484.1"/>
    </source>
</evidence>
<feature type="domain" description="PLD phosphodiesterase" evidence="4">
    <location>
        <begin position="156"/>
        <end position="183"/>
    </location>
</feature>
<dbReference type="Proteomes" id="UP000007797">
    <property type="component" value="Unassembled WGS sequence"/>
</dbReference>
<reference evidence="6" key="1">
    <citation type="journal article" date="2011" name="Genome Res.">
        <title>Phylogeny-wide analysis of social amoeba genomes highlights ancient origins for complex intercellular communication.</title>
        <authorList>
            <person name="Heidel A.J."/>
            <person name="Lawal H.M."/>
            <person name="Felder M."/>
            <person name="Schilde C."/>
            <person name="Helps N.R."/>
            <person name="Tunggal B."/>
            <person name="Rivero F."/>
            <person name="John U."/>
            <person name="Schleicher M."/>
            <person name="Eichinger L."/>
            <person name="Platzer M."/>
            <person name="Noegel A.A."/>
            <person name="Schaap P."/>
            <person name="Gloeckner G."/>
        </authorList>
    </citation>
    <scope>NUCLEOTIDE SEQUENCE [LARGE SCALE GENOMIC DNA]</scope>
    <source>
        <strain evidence="6">SH3</strain>
    </source>
</reference>
<dbReference type="OMA" id="MYTYSHQ"/>
<comment type="similarity">
    <text evidence="1">Belongs to the phospholipase D family. MitoPLD/Zucchini subfamily.</text>
</comment>
<dbReference type="PANTHER" id="PTHR43856">
    <property type="entry name" value="CARDIOLIPIN HYDROLASE"/>
    <property type="match status" value="1"/>
</dbReference>
<feature type="signal peptide" evidence="3">
    <location>
        <begin position="1"/>
        <end position="18"/>
    </location>
</feature>
<dbReference type="SMART" id="SM00155">
    <property type="entry name" value="PLDc"/>
    <property type="match status" value="2"/>
</dbReference>
<dbReference type="InterPro" id="IPR001736">
    <property type="entry name" value="PLipase_D/transphosphatidylase"/>
</dbReference>
<feature type="domain" description="PLD phosphodiesterase" evidence="4">
    <location>
        <begin position="348"/>
        <end position="375"/>
    </location>
</feature>